<protein>
    <submittedName>
        <fullName evidence="1">Uncharacterized protein</fullName>
    </submittedName>
</protein>
<evidence type="ECO:0000313" key="1">
    <source>
        <dbReference type="EMBL" id="MEL0603827.1"/>
    </source>
</evidence>
<organism evidence="1 2">
    <name type="scientific">Pseudoalteromonas undina</name>
    <dbReference type="NCBI Taxonomy" id="43660"/>
    <lineage>
        <taxon>Bacteria</taxon>
        <taxon>Pseudomonadati</taxon>
        <taxon>Pseudomonadota</taxon>
        <taxon>Gammaproteobacteria</taxon>
        <taxon>Alteromonadales</taxon>
        <taxon>Pseudoalteromonadaceae</taxon>
        <taxon>Pseudoalteromonas</taxon>
    </lineage>
</organism>
<dbReference type="Proteomes" id="UP001374952">
    <property type="component" value="Unassembled WGS sequence"/>
</dbReference>
<sequence>MAKTLTFTPKYKLALQKNYDAFISFARNKLTLFDDMEASGNKGWDCDKWTWHTKRGRKLTIVFGESLNTHNFIPFKQPFRDFAKAYVRYHQSLNHKDSKGWVGFLVFLHKALEEHSKLNNKTSVDLMDINNSIINRTESLIRQADISTSTKRGVAISFETALKFLKEKRIKLDIQEWSNPFPRQSDSAIKLDEDSRDKEEDKCPSDFQMMQVADAFRRAETPRQKYYTSLCVLLMCQPSRIIELGGLTVNSLQPGDKGRWYLMWYPAKGGDPVKKWIPKLIEDVVKKAFSRLIEISAPARAAVKFAYENPDVFMIHDQCITTYDAPQDKPLTYDQFAHAMGFKTGFISKKARVGWSNIGETKWLNNLISKINGVSDWKKELLKSQTISSDNQVVGRYSGDPLEIDIKTPSYRDLRQVVDESYKTVGFPSYGDAKIWDCITLIRENEFHKEFAVRQFSWQFVTHSQFRNAMGCKASEKDSAAGSIFEELDIYDEDGSALYLMSHQFRHWLNTKMKLAGAADWLIAKFSGRADEKQNKVYDGRTKEQKARLTKRIGHVGKSADGITVAQVNQLLDRHTSELPPPPLLLHDLGLPVSLKSLGVHRDGVAQFSGIGFCEHNYAESPCLKGGDCSVCSEHVCIKGLPNTLEELKNLKKLLDEQLERSLIKAEERVFGADRWVTATGFRLSKINTIISILEDPEVPDGTLIRVPNELDPSPVKRSLNVDEQQIIPTLDLTALALSDMKE</sequence>
<name>A0ACC6R297_9GAMM</name>
<accession>A0ACC6R297</accession>
<evidence type="ECO:0000313" key="2">
    <source>
        <dbReference type="Proteomes" id="UP001374952"/>
    </source>
</evidence>
<proteinExistence type="predicted"/>
<dbReference type="EMBL" id="JBAKAX010000004">
    <property type="protein sequence ID" value="MEL0603827.1"/>
    <property type="molecule type" value="Genomic_DNA"/>
</dbReference>
<keyword evidence="2" id="KW-1185">Reference proteome</keyword>
<reference evidence="1" key="1">
    <citation type="submission" date="2024-02" db="EMBL/GenBank/DDBJ databases">
        <title>Bacteria isolated from the canopy kelp, Nereocystis luetkeana.</title>
        <authorList>
            <person name="Pfister C.A."/>
            <person name="Younker I.T."/>
            <person name="Light S.H."/>
        </authorList>
    </citation>
    <scope>NUCLEOTIDE SEQUENCE</scope>
    <source>
        <strain evidence="1">TN.2.01</strain>
    </source>
</reference>
<gene>
    <name evidence="1" type="ORF">V6250_06585</name>
</gene>
<comment type="caution">
    <text evidence="1">The sequence shown here is derived from an EMBL/GenBank/DDBJ whole genome shotgun (WGS) entry which is preliminary data.</text>
</comment>